<reference evidence="1 2" key="1">
    <citation type="journal article" date="2019" name="Int. J. Syst. Evol. Microbiol.">
        <title>The Global Catalogue of Microorganisms (GCM) 10K type strain sequencing project: providing services to taxonomists for standard genome sequencing and annotation.</title>
        <authorList>
            <consortium name="The Broad Institute Genomics Platform"/>
            <consortium name="The Broad Institute Genome Sequencing Center for Infectious Disease"/>
            <person name="Wu L."/>
            <person name="Ma J."/>
        </authorList>
    </citation>
    <scope>NUCLEOTIDE SEQUENCE [LARGE SCALE GENOMIC DNA]</scope>
    <source>
        <strain evidence="1 2">JCM 11756</strain>
    </source>
</reference>
<sequence length="107" mass="11917">MLDSYLPGEEIVSRKFTQVAKITPGTFKNYLNELGQKYSPGTVVPDTPKARAEYPQLIGEPLTGRWVLEVPVQSQPVPEWALKEAANRGVMIRDVQGFVYRLPKGTG</sequence>
<protein>
    <submittedName>
        <fullName evidence="1">Uncharacterized protein</fullName>
    </submittedName>
</protein>
<gene>
    <name evidence="1" type="ORF">GCM10009601_36740</name>
</gene>
<evidence type="ECO:0000313" key="2">
    <source>
        <dbReference type="Proteomes" id="UP001500973"/>
    </source>
</evidence>
<proteinExistence type="predicted"/>
<evidence type="ECO:0000313" key="1">
    <source>
        <dbReference type="EMBL" id="GAA1426814.1"/>
    </source>
</evidence>
<accession>A0ABN1Z0X6</accession>
<name>A0ABN1Z0X6_9ACTN</name>
<dbReference type="Proteomes" id="UP001500973">
    <property type="component" value="Unassembled WGS sequence"/>
</dbReference>
<dbReference type="EMBL" id="BAAAIZ010000051">
    <property type="protein sequence ID" value="GAA1426814.1"/>
    <property type="molecule type" value="Genomic_DNA"/>
</dbReference>
<comment type="caution">
    <text evidence="1">The sequence shown here is derived from an EMBL/GenBank/DDBJ whole genome shotgun (WGS) entry which is preliminary data.</text>
</comment>
<keyword evidence="2" id="KW-1185">Reference proteome</keyword>
<organism evidence="1 2">
    <name type="scientific">Streptomyces thermospinosisporus</name>
    <dbReference type="NCBI Taxonomy" id="161482"/>
    <lineage>
        <taxon>Bacteria</taxon>
        <taxon>Bacillati</taxon>
        <taxon>Actinomycetota</taxon>
        <taxon>Actinomycetes</taxon>
        <taxon>Kitasatosporales</taxon>
        <taxon>Streptomycetaceae</taxon>
        <taxon>Streptomyces</taxon>
    </lineage>
</organism>